<name>U1MT10_9MICO</name>
<proteinExistence type="predicted"/>
<evidence type="ECO:0000256" key="1">
    <source>
        <dbReference type="SAM" id="MobiDB-lite"/>
    </source>
</evidence>
<feature type="compositionally biased region" description="Low complexity" evidence="1">
    <location>
        <begin position="158"/>
        <end position="176"/>
    </location>
</feature>
<gene>
    <name evidence="3" type="ORF">L332_04815</name>
</gene>
<dbReference type="Proteomes" id="UP000016462">
    <property type="component" value="Unassembled WGS sequence"/>
</dbReference>
<dbReference type="OrthoDB" id="5108762at2"/>
<feature type="compositionally biased region" description="Basic and acidic residues" evidence="1">
    <location>
        <begin position="14"/>
        <end position="23"/>
    </location>
</feature>
<feature type="region of interest" description="Disordered" evidence="1">
    <location>
        <begin position="142"/>
        <end position="189"/>
    </location>
</feature>
<dbReference type="EMBL" id="ASHR01000029">
    <property type="protein sequence ID" value="ERG63775.1"/>
    <property type="molecule type" value="Genomic_DNA"/>
</dbReference>
<organism evidence="3 4">
    <name type="scientific">Agrococcus pavilionensis RW1</name>
    <dbReference type="NCBI Taxonomy" id="1330458"/>
    <lineage>
        <taxon>Bacteria</taxon>
        <taxon>Bacillati</taxon>
        <taxon>Actinomycetota</taxon>
        <taxon>Actinomycetes</taxon>
        <taxon>Micrococcales</taxon>
        <taxon>Microbacteriaceae</taxon>
        <taxon>Agrococcus</taxon>
    </lineage>
</organism>
<keyword evidence="2" id="KW-0812">Transmembrane</keyword>
<evidence type="ECO:0000313" key="4">
    <source>
        <dbReference type="Proteomes" id="UP000016462"/>
    </source>
</evidence>
<feature type="compositionally biased region" description="Basic and acidic residues" evidence="1">
    <location>
        <begin position="36"/>
        <end position="50"/>
    </location>
</feature>
<accession>U1MT10</accession>
<dbReference type="AlphaFoldDB" id="U1MT10"/>
<comment type="caution">
    <text evidence="3">The sequence shown here is derived from an EMBL/GenBank/DDBJ whole genome shotgun (WGS) entry which is preliminary data.</text>
</comment>
<evidence type="ECO:0000313" key="3">
    <source>
        <dbReference type="EMBL" id="ERG63775.1"/>
    </source>
</evidence>
<protein>
    <submittedName>
        <fullName evidence="3">Uncharacterized protein</fullName>
    </submittedName>
</protein>
<feature type="compositionally biased region" description="Pro residues" evidence="1">
    <location>
        <begin position="94"/>
        <end position="104"/>
    </location>
</feature>
<keyword evidence="2" id="KW-1133">Transmembrane helix</keyword>
<reference evidence="3 4" key="1">
    <citation type="journal article" date="2013" name="Genome Announc.">
        <title>First draft genome sequence from a member of the genus agrococcus, isolated from modern microbialites.</title>
        <authorList>
            <person name="White R.A.III."/>
            <person name="Grassa C.J."/>
            <person name="Suttle C.A."/>
        </authorList>
    </citation>
    <scope>NUCLEOTIDE SEQUENCE [LARGE SCALE GENOMIC DNA]</scope>
    <source>
        <strain evidence="3 4">RW1</strain>
    </source>
</reference>
<evidence type="ECO:0000256" key="2">
    <source>
        <dbReference type="SAM" id="Phobius"/>
    </source>
</evidence>
<keyword evidence="2" id="KW-0472">Membrane</keyword>
<dbReference type="RefSeq" id="WP_021010997.1">
    <property type="nucleotide sequence ID" value="NZ_ASHR01000029.1"/>
</dbReference>
<sequence>MTDANEGRPLTRRQLRELERAAELARTGGVPPVPDAAEREQLSDEPERLGRHSTPSVPAAPAETQPIEPLEAQLAVDAPEPAADDATELAPQPELAPEPAPQPSKPLGRFFGRKKAAEAPQAPIDLPETVAMDRVDAVEAERSEVIEAEVEPAPPAQQPTASVPAPSSARRSSVQVDDVQGLDTVDDHELDSLEIDEVVVEQPRVSAHRVAESTPAQLEDKRAAEAEEEPTPTGPSRGQSQRLPVIVNVVSDTSEHHIADLRDQGVATSGSGSSTSSFTANALVLPAGTDSPDFQLEGEDGLLVTGSIDVPEGFASSGRGSASIDGSDVDAEVAEGEVTSPETAPVRASKAVSSYANARVQIAPQKQRTNVVPVAIGAGAGVFVAGVVGVIFWALSQGIL</sequence>
<feature type="region of interest" description="Disordered" evidence="1">
    <location>
        <begin position="204"/>
        <end position="241"/>
    </location>
</feature>
<keyword evidence="4" id="KW-1185">Reference proteome</keyword>
<feature type="transmembrane region" description="Helical" evidence="2">
    <location>
        <begin position="371"/>
        <end position="395"/>
    </location>
</feature>
<feature type="region of interest" description="Disordered" evidence="1">
    <location>
        <begin position="1"/>
        <end position="127"/>
    </location>
</feature>